<proteinExistence type="predicted"/>
<feature type="domain" description="S1 motif" evidence="1">
    <location>
        <begin position="653"/>
        <end position="722"/>
    </location>
</feature>
<dbReference type="RefSeq" id="WP_218930284.1">
    <property type="nucleotide sequence ID" value="NZ_JACAOA010000003.1"/>
</dbReference>
<dbReference type="InterPro" id="IPR032639">
    <property type="entry name" value="Tex_YqgF"/>
</dbReference>
<dbReference type="Gene3D" id="3.30.420.140">
    <property type="entry name" value="YqgF/RNase H-like domain"/>
    <property type="match status" value="1"/>
</dbReference>
<dbReference type="SMART" id="SM00316">
    <property type="entry name" value="S1"/>
    <property type="match status" value="1"/>
</dbReference>
<dbReference type="PANTHER" id="PTHR10724:SF10">
    <property type="entry name" value="S1 RNA-BINDING DOMAIN-CONTAINING PROTEIN 1"/>
    <property type="match status" value="1"/>
</dbReference>
<keyword evidence="3" id="KW-1185">Reference proteome</keyword>
<dbReference type="GO" id="GO:0006412">
    <property type="term" value="P:translation"/>
    <property type="evidence" value="ECO:0007669"/>
    <property type="project" value="TreeGrafter"/>
</dbReference>
<dbReference type="Gene3D" id="1.10.150.310">
    <property type="entry name" value="Tex RuvX-like domain-like"/>
    <property type="match status" value="1"/>
</dbReference>
<evidence type="ECO:0000313" key="2">
    <source>
        <dbReference type="EMBL" id="MBA5728567.1"/>
    </source>
</evidence>
<dbReference type="Pfam" id="PF09371">
    <property type="entry name" value="Tex_N"/>
    <property type="match status" value="1"/>
</dbReference>
<dbReference type="PROSITE" id="PS50126">
    <property type="entry name" value="S1"/>
    <property type="match status" value="1"/>
</dbReference>
<reference evidence="2 3" key="1">
    <citation type="submission" date="2020-06" db="EMBL/GenBank/DDBJ databases">
        <title>Reclassification of Facklamia ignava, Facklamia soureckii and Facklami tabacinasalis as Falseniella iganva gen. nov., comb. nov., Hutsoniella ignava gen. nov., comb. nov., and Ruoffia tabacinasalis gen. nov., comb. nov and description of Ruoffia haltotolerans sp. nov., isolated from hypersaline Inland Sea of Qatar.</title>
        <authorList>
            <person name="Fotedar R."/>
            <person name="Sankaranarayanan K."/>
            <person name="Lawson P."/>
            <person name="Caldwell M."/>
            <person name="Zeyara A."/>
            <person name="Al Malki A."/>
            <person name="Ali M."/>
        </authorList>
    </citation>
    <scope>NUCLEOTIDE SEQUENCE [LARGE SCALE GENOMIC DNA]</scope>
    <source>
        <strain evidence="2 3">INB8</strain>
    </source>
</reference>
<dbReference type="FunFam" id="2.40.50.140:FF:000051">
    <property type="entry name" value="RNA-binding transcriptional accessory protein"/>
    <property type="match status" value="1"/>
</dbReference>
<evidence type="ECO:0000313" key="3">
    <source>
        <dbReference type="Proteomes" id="UP000571018"/>
    </source>
</evidence>
<dbReference type="Gene3D" id="2.40.50.140">
    <property type="entry name" value="Nucleic acid-binding proteins"/>
    <property type="match status" value="1"/>
</dbReference>
<dbReference type="InterPro" id="IPR010994">
    <property type="entry name" value="RuvA_2-like"/>
</dbReference>
<dbReference type="InterPro" id="IPR018974">
    <property type="entry name" value="Tex-like_N"/>
</dbReference>
<dbReference type="GO" id="GO:0003729">
    <property type="term" value="F:mRNA binding"/>
    <property type="evidence" value="ECO:0007669"/>
    <property type="project" value="TreeGrafter"/>
</dbReference>
<dbReference type="InterPro" id="IPR041692">
    <property type="entry name" value="HHH_9"/>
</dbReference>
<dbReference type="InterPro" id="IPR012340">
    <property type="entry name" value="NA-bd_OB-fold"/>
</dbReference>
<sequence>MATVIDTADLIKQINQETKISPKQIQAVLNLLSEGNTIPFIARYRKEVTGSLDEVQIHDIEQKYTYAKQLGERKEEVVRLIAEQEKLTDEIEQSIMKSSTLQQVEDIYRPFKQSRRTKAMTAKENGLEPLAEWLLSVEATDATPEAEAEKYLNDEVPSAQDALVGAHEILAQEVSDNAQFREFIRKYTRYNAKIATTLKDEDKDENKVYQQYYEFSEPLNTLMSHRTLAINRAEKEGVITVKIQVDAEPVIKYMSNRFIPKELNEDKKELVQLAVEDAYKRFIGPAIEREMRSEATEEASQQAIKVFGENLRNLLLQPPLKGRVVMGFDPAYRTGCKLAIINETGRVLDKGVIYPHKPAAAPKRQAAKGELLEFIRKHDVDIIAIGNGTASRESEQFVSDLIKEHNLDTQFIVINEAGASVYSASAIARKEFPDFQVEERSAVSIARRLQDPIAELIKIDPKSMGVGQYQHDVSQKDLTQQLDFVVNITVNQVGVDLNTASIQLLEHVSGLTAATAKNVIALRDEIGHFSSREQIKDVKRLGPKTYEQAVGFMRILGGENPLDQTSIHPESYKVALDILDQANVNVNDIGSEEAIETLKSLKASDLATQYDLGEETISDILDGLMHPTADVRDGQNAPVLRADVLSMEDLDEGMQLQGVVRNVVDFGAFVDIGVKQDGLVHISKLSKNFIKHPSDAVSVGDIIEVEVISLDRQKGRIGLKRIFNKK</sequence>
<dbReference type="FunFam" id="1.10.150.310:FF:000001">
    <property type="entry name" value="RNA-binding transcriptional accessory protein"/>
    <property type="match status" value="1"/>
</dbReference>
<dbReference type="InterPro" id="IPR023319">
    <property type="entry name" value="Tex-like_HTH_dom_sf"/>
</dbReference>
<dbReference type="FunFam" id="1.10.10.650:FF:000001">
    <property type="entry name" value="S1 RNA-binding domain 1"/>
    <property type="match status" value="1"/>
</dbReference>
<dbReference type="InterPro" id="IPR037027">
    <property type="entry name" value="YqgF/RNaseH-like_dom_sf"/>
</dbReference>
<dbReference type="Pfam" id="PF16921">
    <property type="entry name" value="Tex_YqgF"/>
    <property type="match status" value="1"/>
</dbReference>
<dbReference type="PANTHER" id="PTHR10724">
    <property type="entry name" value="30S RIBOSOMAL PROTEIN S1"/>
    <property type="match status" value="1"/>
</dbReference>
<dbReference type="GO" id="GO:0006139">
    <property type="term" value="P:nucleobase-containing compound metabolic process"/>
    <property type="evidence" value="ECO:0007669"/>
    <property type="project" value="InterPro"/>
</dbReference>
<dbReference type="InterPro" id="IPR044146">
    <property type="entry name" value="S1_Tex"/>
</dbReference>
<dbReference type="InterPro" id="IPR012337">
    <property type="entry name" value="RNaseH-like_sf"/>
</dbReference>
<dbReference type="Pfam" id="PF00575">
    <property type="entry name" value="S1"/>
    <property type="match status" value="1"/>
</dbReference>
<dbReference type="Pfam" id="PF12836">
    <property type="entry name" value="HHH_3"/>
    <property type="match status" value="1"/>
</dbReference>
<dbReference type="GO" id="GO:0005737">
    <property type="term" value="C:cytoplasm"/>
    <property type="evidence" value="ECO:0007669"/>
    <property type="project" value="UniProtKB-ARBA"/>
</dbReference>
<dbReference type="SUPFAM" id="SSF158832">
    <property type="entry name" value="Tex N-terminal region-like"/>
    <property type="match status" value="1"/>
</dbReference>
<name>A0A839A3I8_9LACT</name>
<accession>A0A839A3I8</accession>
<dbReference type="InterPro" id="IPR023323">
    <property type="entry name" value="Tex-like_dom_sf"/>
</dbReference>
<dbReference type="EMBL" id="JACAOA010000003">
    <property type="protein sequence ID" value="MBA5728567.1"/>
    <property type="molecule type" value="Genomic_DNA"/>
</dbReference>
<protein>
    <submittedName>
        <fullName evidence="2">RNA-binding transcriptional accessory protein</fullName>
    </submittedName>
</protein>
<dbReference type="GO" id="GO:0003735">
    <property type="term" value="F:structural constituent of ribosome"/>
    <property type="evidence" value="ECO:0007669"/>
    <property type="project" value="TreeGrafter"/>
</dbReference>
<dbReference type="Proteomes" id="UP000571018">
    <property type="component" value="Unassembled WGS sequence"/>
</dbReference>
<dbReference type="SUPFAM" id="SSF50249">
    <property type="entry name" value="Nucleic acid-binding proteins"/>
    <property type="match status" value="1"/>
</dbReference>
<dbReference type="FunFam" id="3.30.420.140:FF:000001">
    <property type="entry name" value="RNA-binding transcriptional accessory protein"/>
    <property type="match status" value="1"/>
</dbReference>
<comment type="caution">
    <text evidence="2">The sequence shown here is derived from an EMBL/GenBank/DDBJ whole genome shotgun (WGS) entry which is preliminary data.</text>
</comment>
<dbReference type="Pfam" id="PF17674">
    <property type="entry name" value="HHH_9"/>
    <property type="match status" value="1"/>
</dbReference>
<dbReference type="CDD" id="cd05685">
    <property type="entry name" value="S1_Tex"/>
    <property type="match status" value="1"/>
</dbReference>
<dbReference type="Pfam" id="PF22706">
    <property type="entry name" value="Tex_central_region"/>
    <property type="match status" value="1"/>
</dbReference>
<evidence type="ECO:0000259" key="1">
    <source>
        <dbReference type="PROSITE" id="PS50126"/>
    </source>
</evidence>
<dbReference type="SUPFAM" id="SSF53098">
    <property type="entry name" value="Ribonuclease H-like"/>
    <property type="match status" value="1"/>
</dbReference>
<dbReference type="Gene3D" id="1.10.3500.10">
    <property type="entry name" value="Tex N-terminal region-like"/>
    <property type="match status" value="1"/>
</dbReference>
<organism evidence="2 3">
    <name type="scientific">Ruoffia halotolerans</name>
    <dbReference type="NCBI Taxonomy" id="2748684"/>
    <lineage>
        <taxon>Bacteria</taxon>
        <taxon>Bacillati</taxon>
        <taxon>Bacillota</taxon>
        <taxon>Bacilli</taxon>
        <taxon>Lactobacillales</taxon>
        <taxon>Aerococcaceae</taxon>
        <taxon>Ruoffia</taxon>
    </lineage>
</organism>
<dbReference type="InterPro" id="IPR003029">
    <property type="entry name" value="S1_domain"/>
</dbReference>
<dbReference type="InterPro" id="IPR050437">
    <property type="entry name" value="Ribos_protein_bS1-like"/>
</dbReference>
<dbReference type="InterPro" id="IPR055179">
    <property type="entry name" value="Tex-like_central_region"/>
</dbReference>
<dbReference type="Gene3D" id="1.10.10.650">
    <property type="entry name" value="RuvA domain 2-like"/>
    <property type="match status" value="1"/>
</dbReference>
<gene>
    <name evidence="2" type="ORF">HW423_02050</name>
</gene>
<dbReference type="InterPro" id="IPR006641">
    <property type="entry name" value="YqgF/RNaseH-like_dom"/>
</dbReference>
<dbReference type="SMART" id="SM00732">
    <property type="entry name" value="YqgFc"/>
    <property type="match status" value="1"/>
</dbReference>
<dbReference type="AlphaFoldDB" id="A0A839A3I8"/>
<dbReference type="SUPFAM" id="SSF47781">
    <property type="entry name" value="RuvA domain 2-like"/>
    <property type="match status" value="2"/>
</dbReference>